<evidence type="ECO:0000256" key="1">
    <source>
        <dbReference type="SAM" id="Phobius"/>
    </source>
</evidence>
<dbReference type="EMBL" id="JBIMZQ010000004">
    <property type="protein sequence ID" value="KAL3671905.1"/>
    <property type="molecule type" value="Genomic_DNA"/>
</dbReference>
<feature type="transmembrane region" description="Helical" evidence="1">
    <location>
        <begin position="31"/>
        <end position="54"/>
    </location>
</feature>
<comment type="caution">
    <text evidence="2">The sequence shown here is derived from an EMBL/GenBank/DDBJ whole genome shotgun (WGS) entry which is preliminary data.</text>
</comment>
<feature type="transmembrane region" description="Helical" evidence="1">
    <location>
        <begin position="60"/>
        <end position="83"/>
    </location>
</feature>
<evidence type="ECO:0000313" key="3">
    <source>
        <dbReference type="Proteomes" id="UP001632037"/>
    </source>
</evidence>
<dbReference type="Proteomes" id="UP001632037">
    <property type="component" value="Unassembled WGS sequence"/>
</dbReference>
<reference evidence="2 3" key="1">
    <citation type="submission" date="2024-09" db="EMBL/GenBank/DDBJ databases">
        <title>Genome sequencing and assembly of Phytophthora oleae, isolate VK10A, causative agent of rot of olive drupes.</title>
        <authorList>
            <person name="Conti Taguali S."/>
            <person name="Riolo M."/>
            <person name="La Spada F."/>
            <person name="Cacciola S.O."/>
            <person name="Dionisio G."/>
        </authorList>
    </citation>
    <scope>NUCLEOTIDE SEQUENCE [LARGE SCALE GENOMIC DNA]</scope>
    <source>
        <strain evidence="2 3">VK10A</strain>
    </source>
</reference>
<feature type="transmembrane region" description="Helical" evidence="1">
    <location>
        <begin position="6"/>
        <end position="24"/>
    </location>
</feature>
<organism evidence="2 3">
    <name type="scientific">Phytophthora oleae</name>
    <dbReference type="NCBI Taxonomy" id="2107226"/>
    <lineage>
        <taxon>Eukaryota</taxon>
        <taxon>Sar</taxon>
        <taxon>Stramenopiles</taxon>
        <taxon>Oomycota</taxon>
        <taxon>Peronosporomycetes</taxon>
        <taxon>Peronosporales</taxon>
        <taxon>Peronosporaceae</taxon>
        <taxon>Phytophthora</taxon>
    </lineage>
</organism>
<name>A0ABD3G1H5_9STRA</name>
<feature type="transmembrane region" description="Helical" evidence="1">
    <location>
        <begin position="184"/>
        <end position="207"/>
    </location>
</feature>
<accession>A0ABD3G1H5</accession>
<protein>
    <submittedName>
        <fullName evidence="2">Uncharacterized protein</fullName>
    </submittedName>
</protein>
<feature type="transmembrane region" description="Helical" evidence="1">
    <location>
        <begin position="131"/>
        <end position="164"/>
    </location>
</feature>
<gene>
    <name evidence="2" type="ORF">V7S43_002573</name>
</gene>
<keyword evidence="3" id="KW-1185">Reference proteome</keyword>
<sequence>MALMPIWLVAVLVIALIASILDAVGQIEKKCLMYCAYAVLVVLYLASLSINWYITIGPYAVIVAGVLGVGLFFFSAVATKFLVKIDVILANFVTTDDSNVHDPDECQDRFELSETTDDGYVLPQTRMTRHVWLAVVYFASFKLVIGMLSTAVLVISVVLPALVLFSGGDASFFVGQITFSDSPIIYTVLTITIWLVGVVGVPVVTVISVKVTLWVCDAGQQQTEVETESAVSVTPTPELTTTNFVAIDP</sequence>
<keyword evidence="1" id="KW-1133">Transmembrane helix</keyword>
<keyword evidence="1" id="KW-0472">Membrane</keyword>
<keyword evidence="1" id="KW-0812">Transmembrane</keyword>
<evidence type="ECO:0000313" key="2">
    <source>
        <dbReference type="EMBL" id="KAL3671905.1"/>
    </source>
</evidence>
<dbReference type="AlphaFoldDB" id="A0ABD3G1H5"/>
<proteinExistence type="predicted"/>